<keyword evidence="3" id="KW-0812">Transmembrane</keyword>
<evidence type="ECO:0000259" key="4">
    <source>
        <dbReference type="Pfam" id="PF09822"/>
    </source>
</evidence>
<keyword evidence="1" id="KW-0175">Coiled coil</keyword>
<dbReference type="Proteomes" id="UP001203338">
    <property type="component" value="Unassembled WGS sequence"/>
</dbReference>
<feature type="compositionally biased region" description="Basic and acidic residues" evidence="2">
    <location>
        <begin position="450"/>
        <end position="467"/>
    </location>
</feature>
<keyword evidence="7" id="KW-1185">Reference proteome</keyword>
<dbReference type="Pfam" id="PF09822">
    <property type="entry name" value="ABC_transp_aux"/>
    <property type="match status" value="1"/>
</dbReference>
<feature type="region of interest" description="Disordered" evidence="2">
    <location>
        <begin position="423"/>
        <end position="473"/>
    </location>
</feature>
<evidence type="ECO:0000313" key="6">
    <source>
        <dbReference type="EMBL" id="MCL6270523.1"/>
    </source>
</evidence>
<protein>
    <submittedName>
        <fullName evidence="6">Gldg family protein</fullName>
    </submittedName>
</protein>
<dbReference type="InterPro" id="IPR019196">
    <property type="entry name" value="ABC_transp_unknown"/>
</dbReference>
<evidence type="ECO:0000256" key="2">
    <source>
        <dbReference type="SAM" id="MobiDB-lite"/>
    </source>
</evidence>
<evidence type="ECO:0000259" key="5">
    <source>
        <dbReference type="Pfam" id="PF23357"/>
    </source>
</evidence>
<feature type="coiled-coil region" evidence="1">
    <location>
        <begin position="557"/>
        <end position="615"/>
    </location>
</feature>
<feature type="transmembrane region" description="Helical" evidence="3">
    <location>
        <begin position="625"/>
        <end position="646"/>
    </location>
</feature>
<dbReference type="EMBL" id="JAMFLX010000014">
    <property type="protein sequence ID" value="MCL6270523.1"/>
    <property type="molecule type" value="Genomic_DNA"/>
</dbReference>
<accession>A0ABT0PJ66</accession>
<reference evidence="6 7" key="1">
    <citation type="submission" date="2022-05" db="EMBL/GenBank/DDBJ databases">
        <authorList>
            <person name="Park J.-S."/>
        </authorList>
    </citation>
    <scope>NUCLEOTIDE SEQUENCE [LARGE SCALE GENOMIC DNA]</scope>
    <source>
        <strain evidence="6 7">2012CJ34-2</strain>
    </source>
</reference>
<evidence type="ECO:0000256" key="1">
    <source>
        <dbReference type="SAM" id="Coils"/>
    </source>
</evidence>
<evidence type="ECO:0000313" key="7">
    <source>
        <dbReference type="Proteomes" id="UP001203338"/>
    </source>
</evidence>
<dbReference type="InterPro" id="IPR055396">
    <property type="entry name" value="DUF7088"/>
</dbReference>
<feature type="compositionally biased region" description="Acidic residues" evidence="2">
    <location>
        <begin position="439"/>
        <end position="449"/>
    </location>
</feature>
<name>A0ABT0PJ66_9GAMM</name>
<proteinExistence type="predicted"/>
<organism evidence="6 7">
    <name type="scientific">Parendozoicomonas callyspongiae</name>
    <dbReference type="NCBI Taxonomy" id="2942213"/>
    <lineage>
        <taxon>Bacteria</taxon>
        <taxon>Pseudomonadati</taxon>
        <taxon>Pseudomonadota</taxon>
        <taxon>Gammaproteobacteria</taxon>
        <taxon>Oceanospirillales</taxon>
        <taxon>Endozoicomonadaceae</taxon>
        <taxon>Parendozoicomonas</taxon>
    </lineage>
</organism>
<feature type="domain" description="DUF7088" evidence="5">
    <location>
        <begin position="38"/>
        <end position="138"/>
    </location>
</feature>
<keyword evidence="3" id="KW-0472">Membrane</keyword>
<gene>
    <name evidence="6" type="ORF">M3P05_11375</name>
</gene>
<keyword evidence="3" id="KW-1133">Transmembrane helix</keyword>
<dbReference type="RefSeq" id="WP_249699759.1">
    <property type="nucleotide sequence ID" value="NZ_JAMFLX010000014.1"/>
</dbReference>
<sequence>MSSRLFSKAGLIALVVAALVLTIAVQALFRGARVDLTEDKLYTLSQGTRNLVSNLQQPVTLKFYFSRQQTEGIPQIRNYADRVQELLQEYAQISGGKIELDIIDPEPFSEQEDEAAGYGLQAVPLSMGGKEIYMGLVALDGQNLDESSEENKSKIKKELISFLSPDKERFLEYDISHLIYSVTQSSKPKLAIISSIPVTGGGFDMATRQSSQPWMSISQLNKLYQVQNLGLSVTSIPDDISLLILILPDLSPEAQYAVDQYVLRGGHALVFLDPHSEAAGGGMHPMGGGNQSAYLETLMGAWGVEMVPGKFVADEEHALTVGSGTGRSVRHLGILGYGPDNLDGNDAVTGNLKTINFASVGALRQREGAGITFEPLVQSSQSSALLDASQLQMLFDPKVLYKDFNPTGDVYTLAARVTGPVKTAFPDGRPKPQVKAPEGDETVMEEQEEETVKAKNSDKENAEEKPHLMGSDGPVNIIVVADTDVISNRLWVQVANFFGQQVASPFASNGDMVVNMVDNLTGNADLISIRSRGQFSRPFTKVDELERQAQARFLKTEEELNQQLQATESRLVQLQMQKQGKKDEMVLSSEQAEELKKFQQEKLKIRKQLRDVQHQLNRDIERLGYQLKIVNILLIPILLTILALFWKVRRRRVTHE</sequence>
<feature type="domain" description="ABC-type uncharacterised transport system" evidence="4">
    <location>
        <begin position="187"/>
        <end position="516"/>
    </location>
</feature>
<dbReference type="Pfam" id="PF23357">
    <property type="entry name" value="DUF7088"/>
    <property type="match status" value="1"/>
</dbReference>
<comment type="caution">
    <text evidence="6">The sequence shown here is derived from an EMBL/GenBank/DDBJ whole genome shotgun (WGS) entry which is preliminary data.</text>
</comment>
<evidence type="ECO:0000256" key="3">
    <source>
        <dbReference type="SAM" id="Phobius"/>
    </source>
</evidence>